<proteinExistence type="predicted"/>
<dbReference type="Gene3D" id="3.30.530.20">
    <property type="match status" value="1"/>
</dbReference>
<dbReference type="RefSeq" id="WP_344070224.1">
    <property type="nucleotide sequence ID" value="NZ_BAAACA010000006.1"/>
</dbReference>
<evidence type="ECO:0000313" key="2">
    <source>
        <dbReference type="Proteomes" id="UP001500668"/>
    </source>
</evidence>
<dbReference type="EMBL" id="BAAACA010000006">
    <property type="protein sequence ID" value="GAA0582275.1"/>
    <property type="molecule type" value="Genomic_DNA"/>
</dbReference>
<name>A0ABN1F4M4_9ACTN</name>
<dbReference type="Proteomes" id="UP001500668">
    <property type="component" value="Unassembled WGS sequence"/>
</dbReference>
<gene>
    <name evidence="1" type="ORF">GCM10010394_08660</name>
</gene>
<protein>
    <submittedName>
        <fullName evidence="1">SRPBCC family protein</fullName>
    </submittedName>
</protein>
<comment type="caution">
    <text evidence="1">The sequence shown here is derived from an EMBL/GenBank/DDBJ whole genome shotgun (WGS) entry which is preliminary data.</text>
</comment>
<evidence type="ECO:0000313" key="1">
    <source>
        <dbReference type="EMBL" id="GAA0582275.1"/>
    </source>
</evidence>
<sequence>MALFRIDRRTQAGPAEVWLRLTDWPRHTGSVPLTRITVSTPPPTGVGTVFVARTGVGRLAFDDPMEVVEWQPPEGEGTGRCRLEKRGRVVTGWAEMEVRPGPEGTGALLVWREDLRVWRLPHLLDPVTARAGRLVFGRALTRILRG</sequence>
<organism evidence="1 2">
    <name type="scientific">Streptomyces crystallinus</name>
    <dbReference type="NCBI Taxonomy" id="68191"/>
    <lineage>
        <taxon>Bacteria</taxon>
        <taxon>Bacillati</taxon>
        <taxon>Actinomycetota</taxon>
        <taxon>Actinomycetes</taxon>
        <taxon>Kitasatosporales</taxon>
        <taxon>Streptomycetaceae</taxon>
        <taxon>Streptomyces</taxon>
    </lineage>
</organism>
<reference evidence="1 2" key="1">
    <citation type="journal article" date="2019" name="Int. J. Syst. Evol. Microbiol.">
        <title>The Global Catalogue of Microorganisms (GCM) 10K type strain sequencing project: providing services to taxonomists for standard genome sequencing and annotation.</title>
        <authorList>
            <consortium name="The Broad Institute Genomics Platform"/>
            <consortium name="The Broad Institute Genome Sequencing Center for Infectious Disease"/>
            <person name="Wu L."/>
            <person name="Ma J."/>
        </authorList>
    </citation>
    <scope>NUCLEOTIDE SEQUENCE [LARGE SCALE GENOMIC DNA]</scope>
    <source>
        <strain evidence="1 2">JCM 5067</strain>
    </source>
</reference>
<accession>A0ABN1F4M4</accession>
<keyword evidence="2" id="KW-1185">Reference proteome</keyword>
<dbReference type="InterPro" id="IPR023393">
    <property type="entry name" value="START-like_dom_sf"/>
</dbReference>
<dbReference type="SUPFAM" id="SSF55961">
    <property type="entry name" value="Bet v1-like"/>
    <property type="match status" value="1"/>
</dbReference>